<organism evidence="1 2">
    <name type="scientific">Brassica cretica</name>
    <name type="common">Mustard</name>
    <dbReference type="NCBI Taxonomy" id="69181"/>
    <lineage>
        <taxon>Eukaryota</taxon>
        <taxon>Viridiplantae</taxon>
        <taxon>Streptophyta</taxon>
        <taxon>Embryophyta</taxon>
        <taxon>Tracheophyta</taxon>
        <taxon>Spermatophyta</taxon>
        <taxon>Magnoliopsida</taxon>
        <taxon>eudicotyledons</taxon>
        <taxon>Gunneridae</taxon>
        <taxon>Pentapetalae</taxon>
        <taxon>rosids</taxon>
        <taxon>malvids</taxon>
        <taxon>Brassicales</taxon>
        <taxon>Brassicaceae</taxon>
        <taxon>Brassiceae</taxon>
        <taxon>Brassica</taxon>
    </lineage>
</organism>
<accession>A0ABQ7DHD8</accession>
<evidence type="ECO:0000313" key="1">
    <source>
        <dbReference type="EMBL" id="KAF3576793.1"/>
    </source>
</evidence>
<sequence>MVAPVIIIDNAEGVLQDQDGHAHNKADQKIDAQGNPWFKEAVMEPSLIWDFSMHEFQGRRPVRKHE</sequence>
<name>A0ABQ7DHD8_BRACR</name>
<evidence type="ECO:0000313" key="2">
    <source>
        <dbReference type="Proteomes" id="UP000266723"/>
    </source>
</evidence>
<keyword evidence="2" id="KW-1185">Reference proteome</keyword>
<comment type="caution">
    <text evidence="1">The sequence shown here is derived from an EMBL/GenBank/DDBJ whole genome shotgun (WGS) entry which is preliminary data.</text>
</comment>
<protein>
    <submittedName>
        <fullName evidence="1">Uncharacterized protein</fullName>
    </submittedName>
</protein>
<dbReference type="Proteomes" id="UP000266723">
    <property type="component" value="Unassembled WGS sequence"/>
</dbReference>
<reference evidence="1 2" key="1">
    <citation type="journal article" date="2020" name="BMC Genomics">
        <title>Intraspecific diversification of the crop wild relative Brassica cretica Lam. using demographic model selection.</title>
        <authorList>
            <person name="Kioukis A."/>
            <person name="Michalopoulou V.A."/>
            <person name="Briers L."/>
            <person name="Pirintsos S."/>
            <person name="Studholme D.J."/>
            <person name="Pavlidis P."/>
            <person name="Sarris P.F."/>
        </authorList>
    </citation>
    <scope>NUCLEOTIDE SEQUENCE [LARGE SCALE GENOMIC DNA]</scope>
    <source>
        <strain evidence="2">cv. PFS-1207/04</strain>
    </source>
</reference>
<dbReference type="EMBL" id="QGKV02000649">
    <property type="protein sequence ID" value="KAF3576793.1"/>
    <property type="molecule type" value="Genomic_DNA"/>
</dbReference>
<proteinExistence type="predicted"/>
<gene>
    <name evidence="1" type="ORF">DY000_02033159</name>
</gene>